<gene>
    <name evidence="1" type="ORF">SARC_15610</name>
</gene>
<evidence type="ECO:0000313" key="1">
    <source>
        <dbReference type="EMBL" id="KNC71846.1"/>
    </source>
</evidence>
<dbReference type="InterPro" id="IPR036895">
    <property type="entry name" value="Uracil-DNA_glycosylase-like_sf"/>
</dbReference>
<protein>
    <submittedName>
        <fullName evidence="1">Uncharacterized protein</fullName>
    </submittedName>
</protein>
<evidence type="ECO:0000313" key="2">
    <source>
        <dbReference type="Proteomes" id="UP000054560"/>
    </source>
</evidence>
<dbReference type="Gene3D" id="3.40.470.10">
    <property type="entry name" value="Uracil-DNA glycosylase-like domain"/>
    <property type="match status" value="1"/>
</dbReference>
<dbReference type="EMBL" id="KQ248019">
    <property type="protein sequence ID" value="KNC71846.1"/>
    <property type="molecule type" value="Genomic_DNA"/>
</dbReference>
<dbReference type="RefSeq" id="XP_014145748.1">
    <property type="nucleotide sequence ID" value="XM_014290273.1"/>
</dbReference>
<proteinExistence type="predicted"/>
<dbReference type="OrthoDB" id="565731at2759"/>
<accession>A0A0L0F5I7</accession>
<reference evidence="1 2" key="1">
    <citation type="submission" date="2011-02" db="EMBL/GenBank/DDBJ databases">
        <title>The Genome Sequence of Sphaeroforma arctica JP610.</title>
        <authorList>
            <consortium name="The Broad Institute Genome Sequencing Platform"/>
            <person name="Russ C."/>
            <person name="Cuomo C."/>
            <person name="Young S.K."/>
            <person name="Zeng Q."/>
            <person name="Gargeya S."/>
            <person name="Alvarado L."/>
            <person name="Berlin A."/>
            <person name="Chapman S.B."/>
            <person name="Chen Z."/>
            <person name="Freedman E."/>
            <person name="Gellesch M."/>
            <person name="Goldberg J."/>
            <person name="Griggs A."/>
            <person name="Gujja S."/>
            <person name="Heilman E."/>
            <person name="Heiman D."/>
            <person name="Howarth C."/>
            <person name="Mehta T."/>
            <person name="Neiman D."/>
            <person name="Pearson M."/>
            <person name="Roberts A."/>
            <person name="Saif S."/>
            <person name="Shea T."/>
            <person name="Shenoy N."/>
            <person name="Sisk P."/>
            <person name="Stolte C."/>
            <person name="Sykes S."/>
            <person name="White J."/>
            <person name="Yandava C."/>
            <person name="Burger G."/>
            <person name="Gray M.W."/>
            <person name="Holland P.W.H."/>
            <person name="King N."/>
            <person name="Lang F.B.F."/>
            <person name="Roger A.J."/>
            <person name="Ruiz-Trillo I."/>
            <person name="Haas B."/>
            <person name="Nusbaum C."/>
            <person name="Birren B."/>
        </authorList>
    </citation>
    <scope>NUCLEOTIDE SEQUENCE [LARGE SCALE GENOMIC DNA]</scope>
    <source>
        <strain evidence="1 2">JP610</strain>
    </source>
</reference>
<organism evidence="1 2">
    <name type="scientific">Sphaeroforma arctica JP610</name>
    <dbReference type="NCBI Taxonomy" id="667725"/>
    <lineage>
        <taxon>Eukaryota</taxon>
        <taxon>Ichthyosporea</taxon>
        <taxon>Ichthyophonida</taxon>
        <taxon>Sphaeroforma</taxon>
    </lineage>
</organism>
<dbReference type="AlphaFoldDB" id="A0A0L0F5I7"/>
<dbReference type="GeneID" id="25916114"/>
<keyword evidence="2" id="KW-1185">Reference proteome</keyword>
<dbReference type="Proteomes" id="UP000054560">
    <property type="component" value="Unassembled WGS sequence"/>
</dbReference>
<sequence length="77" mass="8593">MYAHGCSTIVAKKLLAGWSGGFGPAGVGRDWQLHGLRDVLMWVLPSTSGRAVMTWEQRISPFRELKAYLTENTAEWV</sequence>
<name>A0A0L0F5I7_9EUKA</name>